<proteinExistence type="inferred from homology"/>
<keyword evidence="2 8" id="KW-0808">Transferase</keyword>
<reference evidence="10" key="1">
    <citation type="submission" date="2017-02" db="EMBL/GenBank/DDBJ databases">
        <title>Delving into the versatile metabolic prowess of the omnipresent phylum Bacteroidetes.</title>
        <authorList>
            <person name="Nobu M.K."/>
            <person name="Mei R."/>
            <person name="Narihiro T."/>
            <person name="Kuroda K."/>
            <person name="Liu W.-T."/>
        </authorList>
    </citation>
    <scope>NUCLEOTIDE SEQUENCE</scope>
    <source>
        <strain evidence="10">ADurb.Bin131</strain>
    </source>
</reference>
<keyword evidence="6 8" id="KW-0012">Acyltransferase</keyword>
<organism evidence="10">
    <name type="scientific">candidate division TA06 bacterium ADurb.Bin131</name>
    <dbReference type="NCBI Taxonomy" id="1852827"/>
    <lineage>
        <taxon>Bacteria</taxon>
        <taxon>Bacteria division TA06</taxon>
    </lineage>
</organism>
<dbReference type="AlphaFoldDB" id="A0A1V6C423"/>
<dbReference type="NCBIfam" id="TIGR03723">
    <property type="entry name" value="T6A_TsaD_YgjD"/>
    <property type="match status" value="1"/>
</dbReference>
<evidence type="ECO:0000313" key="10">
    <source>
        <dbReference type="EMBL" id="OQB71668.1"/>
    </source>
</evidence>
<dbReference type="Pfam" id="PF00814">
    <property type="entry name" value="TsaD"/>
    <property type="match status" value="1"/>
</dbReference>
<evidence type="ECO:0000256" key="5">
    <source>
        <dbReference type="ARBA" id="ARBA00023004"/>
    </source>
</evidence>
<name>A0A1V6C423_UNCT6</name>
<feature type="binding site" evidence="8">
    <location>
        <position position="182"/>
    </location>
    <ligand>
        <name>substrate</name>
    </ligand>
</feature>
<keyword evidence="1 8" id="KW-0963">Cytoplasm</keyword>
<sequence>MIIVGIESSCDETSVGIVSNKNIVANMIASQDEIHATFGGVVPELASRAHIERITPMFNQCLKEAKIDLSQIDAFGVVNKPGLKGSLMIGVGFTEGIGYTLRKPVYNINHLHAHIAACYTDINIQFPALGLVVSGGHTTLFLIKNYTDFTTLGETRDDACGEVFDKVGRMINLPFPGGGYVEKLARKGNEAKIRFPRAYIKDSLDFSFSGIKTAVYYYISKHGLKNKSDIAAGFQKAVVDSIIKKIDDALKMYRVKSILFGGGVIRNNYLREKIQQYLSKKGIHVSIPEEKLCMDNGAMSAILTEYMIHAGLKPQPYIIDVQPTK</sequence>
<keyword evidence="3 8" id="KW-0819">tRNA processing</keyword>
<dbReference type="PANTHER" id="PTHR11735:SF6">
    <property type="entry name" value="TRNA N6-ADENOSINE THREONYLCARBAMOYLTRANSFERASE, MITOCHONDRIAL"/>
    <property type="match status" value="1"/>
</dbReference>
<dbReference type="GO" id="GO:0005737">
    <property type="term" value="C:cytoplasm"/>
    <property type="evidence" value="ECO:0007669"/>
    <property type="project" value="UniProtKB-SubCell"/>
</dbReference>
<keyword evidence="5 8" id="KW-0408">Iron</keyword>
<protein>
    <recommendedName>
        <fullName evidence="8">tRNA N6-adenosine threonylcarbamoyltransferase</fullName>
        <ecNumber evidence="8">2.3.1.234</ecNumber>
    </recommendedName>
    <alternativeName>
        <fullName evidence="8">N6-L-threonylcarbamoyladenine synthase</fullName>
        <shortName evidence="8">t(6)A synthase</shortName>
    </alternativeName>
    <alternativeName>
        <fullName evidence="8">t(6)A37 threonylcarbamoyladenosine biosynthesis protein TsaD</fullName>
    </alternativeName>
    <alternativeName>
        <fullName evidence="8">tRNA threonylcarbamoyladenosine biosynthesis protein TsaD</fullName>
    </alternativeName>
</protein>
<evidence type="ECO:0000259" key="9">
    <source>
        <dbReference type="Pfam" id="PF00814"/>
    </source>
</evidence>
<dbReference type="Proteomes" id="UP000485562">
    <property type="component" value="Unassembled WGS sequence"/>
</dbReference>
<evidence type="ECO:0000256" key="8">
    <source>
        <dbReference type="HAMAP-Rule" id="MF_01445"/>
    </source>
</evidence>
<dbReference type="EC" id="2.3.1.234" evidence="8"/>
<dbReference type="GO" id="GO:0005506">
    <property type="term" value="F:iron ion binding"/>
    <property type="evidence" value="ECO:0007669"/>
    <property type="project" value="UniProtKB-UniRule"/>
</dbReference>
<dbReference type="InterPro" id="IPR000905">
    <property type="entry name" value="Gcp-like_dom"/>
</dbReference>
<dbReference type="NCBIfam" id="TIGR00329">
    <property type="entry name" value="gcp_kae1"/>
    <property type="match status" value="1"/>
</dbReference>
<dbReference type="GO" id="GO:0002949">
    <property type="term" value="P:tRNA threonylcarbamoyladenosine modification"/>
    <property type="evidence" value="ECO:0007669"/>
    <property type="project" value="UniProtKB-UniRule"/>
</dbReference>
<feature type="binding site" evidence="8">
    <location>
        <position position="114"/>
    </location>
    <ligand>
        <name>Fe cation</name>
        <dbReference type="ChEBI" id="CHEBI:24875"/>
    </ligand>
</feature>
<dbReference type="PRINTS" id="PR00789">
    <property type="entry name" value="OSIALOPTASE"/>
</dbReference>
<comment type="function">
    <text evidence="8">Required for the formation of a threonylcarbamoyl group on adenosine at position 37 (t(6)A37) in tRNAs that read codons beginning with adenine. Is involved in the transfer of the threonylcarbamoyl moiety of threonylcarbamoyl-AMP (TC-AMP) to the N6 group of A37, together with TsaE and TsaB. TsaD likely plays a direct catalytic role in this reaction.</text>
</comment>
<comment type="catalytic activity">
    <reaction evidence="7 8">
        <text>L-threonylcarbamoyladenylate + adenosine(37) in tRNA = N(6)-L-threonylcarbamoyladenosine(37) in tRNA + AMP + H(+)</text>
        <dbReference type="Rhea" id="RHEA:37059"/>
        <dbReference type="Rhea" id="RHEA-COMP:10162"/>
        <dbReference type="Rhea" id="RHEA-COMP:10163"/>
        <dbReference type="ChEBI" id="CHEBI:15378"/>
        <dbReference type="ChEBI" id="CHEBI:73682"/>
        <dbReference type="ChEBI" id="CHEBI:74411"/>
        <dbReference type="ChEBI" id="CHEBI:74418"/>
        <dbReference type="ChEBI" id="CHEBI:456215"/>
        <dbReference type="EC" id="2.3.1.234"/>
    </reaction>
</comment>
<feature type="domain" description="Gcp-like" evidence="9">
    <location>
        <begin position="22"/>
        <end position="301"/>
    </location>
</feature>
<keyword evidence="4 8" id="KW-0479">Metal-binding</keyword>
<dbReference type="SUPFAM" id="SSF53067">
    <property type="entry name" value="Actin-like ATPase domain"/>
    <property type="match status" value="2"/>
</dbReference>
<dbReference type="EMBL" id="MWDQ01000152">
    <property type="protein sequence ID" value="OQB71668.1"/>
    <property type="molecule type" value="Genomic_DNA"/>
</dbReference>
<evidence type="ECO:0000256" key="6">
    <source>
        <dbReference type="ARBA" id="ARBA00023315"/>
    </source>
</evidence>
<dbReference type="InterPro" id="IPR022450">
    <property type="entry name" value="TsaD"/>
</dbReference>
<dbReference type="Gene3D" id="3.30.420.40">
    <property type="match status" value="2"/>
</dbReference>
<dbReference type="CDD" id="cd24133">
    <property type="entry name" value="ASKHA_NBD_TsaD_bac"/>
    <property type="match status" value="1"/>
</dbReference>
<evidence type="ECO:0000256" key="4">
    <source>
        <dbReference type="ARBA" id="ARBA00022723"/>
    </source>
</evidence>
<comment type="subcellular location">
    <subcellularLocation>
        <location evidence="8">Cytoplasm</location>
    </subcellularLocation>
</comment>
<dbReference type="GO" id="GO:0061711">
    <property type="term" value="F:tRNA N(6)-L-threonylcarbamoyladenine synthase activity"/>
    <property type="evidence" value="ECO:0007669"/>
    <property type="project" value="UniProtKB-EC"/>
</dbReference>
<gene>
    <name evidence="8 10" type="primary">tsaD</name>
    <name evidence="10" type="ORF">BWX89_01785</name>
</gene>
<feature type="binding site" evidence="8">
    <location>
        <position position="110"/>
    </location>
    <ligand>
        <name>Fe cation</name>
        <dbReference type="ChEBI" id="CHEBI:24875"/>
    </ligand>
</feature>
<comment type="caution">
    <text evidence="10">The sequence shown here is derived from an EMBL/GenBank/DDBJ whole genome shotgun (WGS) entry which is preliminary data.</text>
</comment>
<evidence type="ECO:0000256" key="2">
    <source>
        <dbReference type="ARBA" id="ARBA00022679"/>
    </source>
</evidence>
<evidence type="ECO:0000256" key="3">
    <source>
        <dbReference type="ARBA" id="ARBA00022694"/>
    </source>
</evidence>
<feature type="binding site" evidence="8">
    <location>
        <position position="178"/>
    </location>
    <ligand>
        <name>substrate</name>
    </ligand>
</feature>
<comment type="cofactor">
    <cofactor evidence="8">
        <name>Fe(2+)</name>
        <dbReference type="ChEBI" id="CHEBI:29033"/>
    </cofactor>
    <text evidence="8">Binds 1 Fe(2+) ion per subunit.</text>
</comment>
<dbReference type="InterPro" id="IPR017861">
    <property type="entry name" value="KAE1/TsaD"/>
</dbReference>
<feature type="binding site" evidence="8">
    <location>
        <begin position="132"/>
        <end position="136"/>
    </location>
    <ligand>
        <name>substrate</name>
    </ligand>
</feature>
<accession>A0A1V6C423</accession>
<dbReference type="HAMAP" id="MF_01445">
    <property type="entry name" value="TsaD"/>
    <property type="match status" value="1"/>
</dbReference>
<evidence type="ECO:0000256" key="7">
    <source>
        <dbReference type="ARBA" id="ARBA00048117"/>
    </source>
</evidence>
<feature type="binding site" evidence="8">
    <location>
        <position position="165"/>
    </location>
    <ligand>
        <name>substrate</name>
    </ligand>
</feature>
<evidence type="ECO:0000256" key="1">
    <source>
        <dbReference type="ARBA" id="ARBA00022490"/>
    </source>
</evidence>
<comment type="similarity">
    <text evidence="8">Belongs to the KAE1 / TsaD family.</text>
</comment>
<dbReference type="FunFam" id="3.30.420.40:FF:000040">
    <property type="entry name" value="tRNA N6-adenosine threonylcarbamoyltransferase"/>
    <property type="match status" value="1"/>
</dbReference>
<feature type="binding site" evidence="8">
    <location>
        <position position="267"/>
    </location>
    <ligand>
        <name>substrate</name>
    </ligand>
</feature>
<dbReference type="PANTHER" id="PTHR11735">
    <property type="entry name" value="TRNA N6-ADENOSINE THREONYLCARBAMOYLTRANSFERASE"/>
    <property type="match status" value="1"/>
</dbReference>
<dbReference type="InterPro" id="IPR043129">
    <property type="entry name" value="ATPase_NBD"/>
</dbReference>
<feature type="binding site" evidence="8">
    <location>
        <position position="295"/>
    </location>
    <ligand>
        <name>Fe cation</name>
        <dbReference type="ChEBI" id="CHEBI:24875"/>
    </ligand>
</feature>